<protein>
    <submittedName>
        <fullName evidence="2">Uncharacterized protein</fullName>
    </submittedName>
</protein>
<gene>
    <name evidence="2" type="ORF">RND81_01G180300</name>
</gene>
<keyword evidence="1" id="KW-0472">Membrane</keyword>
<feature type="transmembrane region" description="Helical" evidence="1">
    <location>
        <begin position="20"/>
        <end position="42"/>
    </location>
</feature>
<comment type="caution">
    <text evidence="2">The sequence shown here is derived from an EMBL/GenBank/DDBJ whole genome shotgun (WGS) entry which is preliminary data.</text>
</comment>
<dbReference type="EMBL" id="JBDFQZ010000001">
    <property type="protein sequence ID" value="KAK9757698.1"/>
    <property type="molecule type" value="Genomic_DNA"/>
</dbReference>
<name>A0AAW1NJF6_SAPOF</name>
<dbReference type="Proteomes" id="UP001443914">
    <property type="component" value="Unassembled WGS sequence"/>
</dbReference>
<dbReference type="AlphaFoldDB" id="A0AAW1NJF6"/>
<evidence type="ECO:0000313" key="2">
    <source>
        <dbReference type="EMBL" id="KAK9757698.1"/>
    </source>
</evidence>
<evidence type="ECO:0000313" key="3">
    <source>
        <dbReference type="Proteomes" id="UP001443914"/>
    </source>
</evidence>
<organism evidence="2 3">
    <name type="scientific">Saponaria officinalis</name>
    <name type="common">Common soapwort</name>
    <name type="synonym">Lychnis saponaria</name>
    <dbReference type="NCBI Taxonomy" id="3572"/>
    <lineage>
        <taxon>Eukaryota</taxon>
        <taxon>Viridiplantae</taxon>
        <taxon>Streptophyta</taxon>
        <taxon>Embryophyta</taxon>
        <taxon>Tracheophyta</taxon>
        <taxon>Spermatophyta</taxon>
        <taxon>Magnoliopsida</taxon>
        <taxon>eudicotyledons</taxon>
        <taxon>Gunneridae</taxon>
        <taxon>Pentapetalae</taxon>
        <taxon>Caryophyllales</taxon>
        <taxon>Caryophyllaceae</taxon>
        <taxon>Caryophylleae</taxon>
        <taxon>Saponaria</taxon>
    </lineage>
</organism>
<sequence>MFFTLFCSYHQGLRVGLNLALAIALHNIPEGVAISLPLYFAIQRYHIMFKVYQLHVVVWVLYCHKGVPYLECHHHYLTFSVVLFCASPHTAILCTSTRAPSYFRPLIHCTFLFSRV</sequence>
<evidence type="ECO:0000256" key="1">
    <source>
        <dbReference type="SAM" id="Phobius"/>
    </source>
</evidence>
<proteinExistence type="predicted"/>
<keyword evidence="1" id="KW-1133">Transmembrane helix</keyword>
<keyword evidence="3" id="KW-1185">Reference proteome</keyword>
<accession>A0AAW1NJF6</accession>
<reference evidence="2" key="1">
    <citation type="submission" date="2024-03" db="EMBL/GenBank/DDBJ databases">
        <title>WGS assembly of Saponaria officinalis var. Norfolk2.</title>
        <authorList>
            <person name="Jenkins J."/>
            <person name="Shu S."/>
            <person name="Grimwood J."/>
            <person name="Barry K."/>
            <person name="Goodstein D."/>
            <person name="Schmutz J."/>
            <person name="Leebens-Mack J."/>
            <person name="Osbourn A."/>
        </authorList>
    </citation>
    <scope>NUCLEOTIDE SEQUENCE [LARGE SCALE GENOMIC DNA]</scope>
    <source>
        <strain evidence="2">JIC</strain>
    </source>
</reference>
<keyword evidence="1" id="KW-0812">Transmembrane</keyword>